<dbReference type="InterPro" id="IPR016123">
    <property type="entry name" value="Mog1/PsbP_a/b/a-sand"/>
</dbReference>
<protein>
    <submittedName>
        <fullName evidence="4">Ran guanine nucleotide release factor</fullName>
    </submittedName>
</protein>
<dbReference type="Gene3D" id="3.40.1000.10">
    <property type="entry name" value="Mog1/PsbP, alpha/beta/alpha sandwich"/>
    <property type="match status" value="1"/>
</dbReference>
<evidence type="ECO:0000256" key="1">
    <source>
        <dbReference type="ARBA" id="ARBA00010307"/>
    </source>
</evidence>
<comment type="similarity">
    <text evidence="1">Belongs to the MOG1 family.</text>
</comment>
<dbReference type="Pfam" id="PF04603">
    <property type="entry name" value="Mog1"/>
    <property type="match status" value="1"/>
</dbReference>
<dbReference type="GO" id="GO:0006606">
    <property type="term" value="P:protein import into nucleus"/>
    <property type="evidence" value="ECO:0007669"/>
    <property type="project" value="TreeGrafter"/>
</dbReference>
<keyword evidence="2" id="KW-0813">Transport</keyword>
<dbReference type="OMA" id="ECSSAWM"/>
<keyword evidence="3" id="KW-0653">Protein transport</keyword>
<name>A0A1C7MKC4_GRIFR</name>
<evidence type="ECO:0000313" key="4">
    <source>
        <dbReference type="EMBL" id="OBZ75484.1"/>
    </source>
</evidence>
<dbReference type="SUPFAM" id="SSF55724">
    <property type="entry name" value="Mog1p/PsbP-like"/>
    <property type="match status" value="1"/>
</dbReference>
<accession>A0A1C7MKC4</accession>
<dbReference type="OrthoDB" id="10255285at2759"/>
<dbReference type="AlphaFoldDB" id="A0A1C7MKC4"/>
<dbReference type="STRING" id="5627.A0A1C7MKC4"/>
<dbReference type="GO" id="GO:0031267">
    <property type="term" value="F:small GTPase binding"/>
    <property type="evidence" value="ECO:0007669"/>
    <property type="project" value="TreeGrafter"/>
</dbReference>
<sequence>MSGSTKQLFGGAITVTLPPRLIDASDLRQVPNTQEVFLYPDSGISIIVEVLQSVKPTNLEEAAKAHFDALAHDNSAESQTISEVVSTSTQADNLTPAPVLLSGSQAVRKFNSLTADEIRILLALYRVQSKNADLVMSMNVPMSTANGEVVREEDWIAAKDAFNVAARSLRIVNIGLFA</sequence>
<proteinExistence type="inferred from homology"/>
<dbReference type="Proteomes" id="UP000092993">
    <property type="component" value="Unassembled WGS sequence"/>
</dbReference>
<dbReference type="GO" id="GO:0005634">
    <property type="term" value="C:nucleus"/>
    <property type="evidence" value="ECO:0007669"/>
    <property type="project" value="TreeGrafter"/>
</dbReference>
<evidence type="ECO:0000256" key="2">
    <source>
        <dbReference type="ARBA" id="ARBA00022448"/>
    </source>
</evidence>
<comment type="caution">
    <text evidence="4">The sequence shown here is derived from an EMBL/GenBank/DDBJ whole genome shotgun (WGS) entry which is preliminary data.</text>
</comment>
<dbReference type="InterPro" id="IPR007681">
    <property type="entry name" value="Mog1"/>
</dbReference>
<dbReference type="EMBL" id="LUGG01000004">
    <property type="protein sequence ID" value="OBZ75484.1"/>
    <property type="molecule type" value="Genomic_DNA"/>
</dbReference>
<dbReference type="PANTHER" id="PTHR15837:SF0">
    <property type="entry name" value="RAN GUANINE NUCLEOTIDE RELEASE FACTOR"/>
    <property type="match status" value="1"/>
</dbReference>
<keyword evidence="5" id="KW-1185">Reference proteome</keyword>
<evidence type="ECO:0000313" key="5">
    <source>
        <dbReference type="Proteomes" id="UP000092993"/>
    </source>
</evidence>
<organism evidence="4 5">
    <name type="scientific">Grifola frondosa</name>
    <name type="common">Maitake</name>
    <name type="synonym">Polyporus frondosus</name>
    <dbReference type="NCBI Taxonomy" id="5627"/>
    <lineage>
        <taxon>Eukaryota</taxon>
        <taxon>Fungi</taxon>
        <taxon>Dikarya</taxon>
        <taxon>Basidiomycota</taxon>
        <taxon>Agaricomycotina</taxon>
        <taxon>Agaricomycetes</taxon>
        <taxon>Polyporales</taxon>
        <taxon>Grifolaceae</taxon>
        <taxon>Grifola</taxon>
    </lineage>
</organism>
<gene>
    <name evidence="4" type="primary">RANGRF</name>
    <name evidence="4" type="ORF">A0H81_04534</name>
</gene>
<dbReference type="PANTHER" id="PTHR15837">
    <property type="entry name" value="RAN GUANINE NUCLEOTIDE RELEASE FACTOR"/>
    <property type="match status" value="1"/>
</dbReference>
<evidence type="ECO:0000256" key="3">
    <source>
        <dbReference type="ARBA" id="ARBA00022927"/>
    </source>
</evidence>
<dbReference type="GO" id="GO:0005085">
    <property type="term" value="F:guanyl-nucleotide exchange factor activity"/>
    <property type="evidence" value="ECO:0007669"/>
    <property type="project" value="TreeGrafter"/>
</dbReference>
<reference evidence="4 5" key="1">
    <citation type="submission" date="2016-03" db="EMBL/GenBank/DDBJ databases">
        <title>Whole genome sequencing of Grifola frondosa 9006-11.</title>
        <authorList>
            <person name="Min B."/>
            <person name="Park H."/>
            <person name="Kim J.-G."/>
            <person name="Cho H."/>
            <person name="Oh Y.-L."/>
            <person name="Kong W.-S."/>
            <person name="Choi I.-G."/>
        </authorList>
    </citation>
    <scope>NUCLEOTIDE SEQUENCE [LARGE SCALE GENOMIC DNA]</scope>
    <source>
        <strain evidence="4 5">9006-11</strain>
    </source>
</reference>